<evidence type="ECO:0000259" key="3">
    <source>
        <dbReference type="Pfam" id="PF00188"/>
    </source>
</evidence>
<dbReference type="Pfam" id="PF00188">
    <property type="entry name" value="CAP"/>
    <property type="match status" value="1"/>
</dbReference>
<dbReference type="AlphaFoldDB" id="A0A9N8VPJ8"/>
<feature type="region of interest" description="Disordered" evidence="1">
    <location>
        <begin position="152"/>
        <end position="222"/>
    </location>
</feature>
<dbReference type="PANTHER" id="PTHR31157:SF1">
    <property type="entry name" value="SCP DOMAIN-CONTAINING PROTEIN"/>
    <property type="match status" value="1"/>
</dbReference>
<protein>
    <submittedName>
        <fullName evidence="4">12616_t:CDS:1</fullName>
    </submittedName>
</protein>
<dbReference type="SUPFAM" id="SSF55797">
    <property type="entry name" value="PR-1-like"/>
    <property type="match status" value="1"/>
</dbReference>
<keyword evidence="2" id="KW-0732">Signal</keyword>
<feature type="domain" description="SCP" evidence="3">
    <location>
        <begin position="29"/>
        <end position="137"/>
    </location>
</feature>
<feature type="compositionally biased region" description="Low complexity" evidence="1">
    <location>
        <begin position="175"/>
        <end position="188"/>
    </location>
</feature>
<evidence type="ECO:0000256" key="1">
    <source>
        <dbReference type="SAM" id="MobiDB-lite"/>
    </source>
</evidence>
<gene>
    <name evidence="4" type="ORF">AGERDE_LOCUS2294</name>
</gene>
<dbReference type="PANTHER" id="PTHR31157">
    <property type="entry name" value="SCP DOMAIN-CONTAINING PROTEIN"/>
    <property type="match status" value="1"/>
</dbReference>
<feature type="chain" id="PRO_5040502347" evidence="2">
    <location>
        <begin position="24"/>
        <end position="222"/>
    </location>
</feature>
<dbReference type="Proteomes" id="UP000789831">
    <property type="component" value="Unassembled WGS sequence"/>
</dbReference>
<dbReference type="InterPro" id="IPR035940">
    <property type="entry name" value="CAP_sf"/>
</dbReference>
<reference evidence="4" key="1">
    <citation type="submission" date="2021-06" db="EMBL/GenBank/DDBJ databases">
        <authorList>
            <person name="Kallberg Y."/>
            <person name="Tangrot J."/>
            <person name="Rosling A."/>
        </authorList>
    </citation>
    <scope>NUCLEOTIDE SEQUENCE</scope>
    <source>
        <strain evidence="4">MT106</strain>
    </source>
</reference>
<comment type="caution">
    <text evidence="4">The sequence shown here is derived from an EMBL/GenBank/DDBJ whole genome shotgun (WGS) entry which is preliminary data.</text>
</comment>
<dbReference type="CDD" id="cd05379">
    <property type="entry name" value="CAP_bacterial"/>
    <property type="match status" value="1"/>
</dbReference>
<evidence type="ECO:0000313" key="5">
    <source>
        <dbReference type="Proteomes" id="UP000789831"/>
    </source>
</evidence>
<accession>A0A9N8VPJ8</accession>
<evidence type="ECO:0000256" key="2">
    <source>
        <dbReference type="SAM" id="SignalP"/>
    </source>
</evidence>
<sequence>MISIKSFATLFVILAVMANYAFATPQTMLDLVNAERKKAGVGALVLDDRLNSAAQKHSDYQAKIKQMTHDDAAGDLGTRITKEGFSWSACGENVAWNQKSEQDVMNAWMHSSGHKANILSSTFTHFGYGVNSRYYTQDFGTLMVNSHATKVTTKNSVTTAPPSKNTTTAEAPPSKNTITETDPTTTNDTTDKPTNKPHNKPHNKSHKKNKRKGRKGKKSKPQ</sequence>
<feature type="compositionally biased region" description="Basic residues" evidence="1">
    <location>
        <begin position="195"/>
        <end position="222"/>
    </location>
</feature>
<name>A0A9N8VPJ8_9GLOM</name>
<organism evidence="4 5">
    <name type="scientific">Ambispora gerdemannii</name>
    <dbReference type="NCBI Taxonomy" id="144530"/>
    <lineage>
        <taxon>Eukaryota</taxon>
        <taxon>Fungi</taxon>
        <taxon>Fungi incertae sedis</taxon>
        <taxon>Mucoromycota</taxon>
        <taxon>Glomeromycotina</taxon>
        <taxon>Glomeromycetes</taxon>
        <taxon>Archaeosporales</taxon>
        <taxon>Ambisporaceae</taxon>
        <taxon>Ambispora</taxon>
    </lineage>
</organism>
<feature type="compositionally biased region" description="Polar residues" evidence="1">
    <location>
        <begin position="152"/>
        <end position="169"/>
    </location>
</feature>
<evidence type="ECO:0000313" key="4">
    <source>
        <dbReference type="EMBL" id="CAG8461860.1"/>
    </source>
</evidence>
<dbReference type="EMBL" id="CAJVPL010000187">
    <property type="protein sequence ID" value="CAG8461860.1"/>
    <property type="molecule type" value="Genomic_DNA"/>
</dbReference>
<dbReference type="InterPro" id="IPR014044">
    <property type="entry name" value="CAP_dom"/>
</dbReference>
<dbReference type="OrthoDB" id="568194at2759"/>
<keyword evidence="5" id="KW-1185">Reference proteome</keyword>
<dbReference type="Gene3D" id="3.40.33.10">
    <property type="entry name" value="CAP"/>
    <property type="match status" value="1"/>
</dbReference>
<feature type="signal peptide" evidence="2">
    <location>
        <begin position="1"/>
        <end position="23"/>
    </location>
</feature>
<proteinExistence type="predicted"/>